<proteinExistence type="inferred from homology"/>
<dbReference type="SUPFAM" id="SSF48264">
    <property type="entry name" value="Cytochrome P450"/>
    <property type="match status" value="1"/>
</dbReference>
<dbReference type="AlphaFoldDB" id="A0A4D4LDF8"/>
<dbReference type="PANTHER" id="PTHR46696">
    <property type="entry name" value="P450, PUTATIVE (EUROFUNG)-RELATED"/>
    <property type="match status" value="1"/>
</dbReference>
<accession>A0A4D4LDF8</accession>
<evidence type="ECO:0000256" key="1">
    <source>
        <dbReference type="ARBA" id="ARBA00010617"/>
    </source>
</evidence>
<dbReference type="InterPro" id="IPR002397">
    <property type="entry name" value="Cyt_P450_B"/>
</dbReference>
<dbReference type="Pfam" id="PF00067">
    <property type="entry name" value="p450"/>
    <property type="match status" value="2"/>
</dbReference>
<gene>
    <name evidence="7" type="primary">cyp124</name>
    <name evidence="7" type="ORF">SVIO_097680</name>
</gene>
<dbReference type="GO" id="GO:0005506">
    <property type="term" value="F:iron ion binding"/>
    <property type="evidence" value="ECO:0007669"/>
    <property type="project" value="InterPro"/>
</dbReference>
<keyword evidence="5" id="KW-0408">Iron</keyword>
<evidence type="ECO:0000313" key="7">
    <source>
        <dbReference type="EMBL" id="GDY59145.1"/>
    </source>
</evidence>
<keyword evidence="4" id="KW-0560">Oxidoreductase</keyword>
<dbReference type="PRINTS" id="PR00359">
    <property type="entry name" value="BP450"/>
</dbReference>
<keyword evidence="6" id="KW-0503">Monooxygenase</keyword>
<dbReference type="EMBL" id="BJHW01000002">
    <property type="protein sequence ID" value="GDY59145.1"/>
    <property type="molecule type" value="Genomic_DNA"/>
</dbReference>
<reference evidence="7 8" key="1">
    <citation type="journal article" date="2020" name="Int. J. Syst. Evol. Microbiol.">
        <title>Reclassification of Streptomyces castelarensis and Streptomyces sporoclivatus as later heterotypic synonyms of Streptomyces antimycoticus.</title>
        <authorList>
            <person name="Komaki H."/>
            <person name="Tamura T."/>
        </authorList>
    </citation>
    <scope>NUCLEOTIDE SEQUENCE [LARGE SCALE GENOMIC DNA]</scope>
    <source>
        <strain evidence="7 8">NBRC 13459</strain>
    </source>
</reference>
<evidence type="ECO:0000256" key="2">
    <source>
        <dbReference type="ARBA" id="ARBA00022617"/>
    </source>
</evidence>
<organism evidence="7 8">
    <name type="scientific">Streptomyces violaceusniger</name>
    <dbReference type="NCBI Taxonomy" id="68280"/>
    <lineage>
        <taxon>Bacteria</taxon>
        <taxon>Bacillati</taxon>
        <taxon>Actinomycetota</taxon>
        <taxon>Actinomycetes</taxon>
        <taxon>Kitasatosporales</taxon>
        <taxon>Streptomycetaceae</taxon>
        <taxon>Streptomyces</taxon>
        <taxon>Streptomyces violaceusniger group</taxon>
    </lineage>
</organism>
<dbReference type="GO" id="GO:0008395">
    <property type="term" value="F:steroid hydroxylase activity"/>
    <property type="evidence" value="ECO:0007669"/>
    <property type="project" value="TreeGrafter"/>
</dbReference>
<dbReference type="PANTHER" id="PTHR46696:SF4">
    <property type="entry name" value="BIOTIN BIOSYNTHESIS CYTOCHROME P450"/>
    <property type="match status" value="1"/>
</dbReference>
<dbReference type="Proteomes" id="UP000301309">
    <property type="component" value="Unassembled WGS sequence"/>
</dbReference>
<protein>
    <submittedName>
        <fullName evidence="7">Methyl-branched lipid omega-hydroxylase</fullName>
    </submittedName>
</protein>
<evidence type="ECO:0000313" key="8">
    <source>
        <dbReference type="Proteomes" id="UP000301309"/>
    </source>
</evidence>
<evidence type="ECO:0000256" key="3">
    <source>
        <dbReference type="ARBA" id="ARBA00022723"/>
    </source>
</evidence>
<dbReference type="CDD" id="cd11033">
    <property type="entry name" value="CYP142-like"/>
    <property type="match status" value="1"/>
</dbReference>
<keyword evidence="8" id="KW-1185">Reference proteome</keyword>
<sequence>MRRRVSPESRFAHIDNIDLTDLSFWAQPYGDRDAAFASLRGRPEPVLFREPVMPGFGQGSGYYAMVRHADIAEVSRRPQDFGSVPTAISIIDLPEEFNNFFGSMINMDNPQHARMRRLVSRAFGRGMAAEFEAASHKAARKIVDDLIAEGPGDFVRKVAAIMPIAVLSGMMGIPEDDYEFIYDRSNIIVGTFDPEYVPRADQATAALLKTSHELADYIARLAADRTRNPTGDLITRLVQAQIDGERLSPEELSSFFILLVVAGMETTRNAISRGLVLLSDHPEQRKLLLSDFEAHAPGAVEEILRVATPINWMRRTVRRDCEVNGHRFTEGDKLLLFYWSANRDEDVFTDPYAFDITRDPNPHMTFGSVGPHFCLGAHLARMEVTVLFRELFGRLPEIRTVGEPRRLVASFVEAIKHVECAF</sequence>
<dbReference type="InterPro" id="IPR001128">
    <property type="entry name" value="Cyt_P450"/>
</dbReference>
<dbReference type="GO" id="GO:0020037">
    <property type="term" value="F:heme binding"/>
    <property type="evidence" value="ECO:0007669"/>
    <property type="project" value="InterPro"/>
</dbReference>
<name>A0A4D4LDF8_STRVO</name>
<dbReference type="GO" id="GO:0036199">
    <property type="term" value="F:cholest-4-en-3-one 26-monooxygenase activity"/>
    <property type="evidence" value="ECO:0007669"/>
    <property type="project" value="TreeGrafter"/>
</dbReference>
<evidence type="ECO:0000256" key="5">
    <source>
        <dbReference type="ARBA" id="ARBA00023004"/>
    </source>
</evidence>
<dbReference type="InterPro" id="IPR036396">
    <property type="entry name" value="Cyt_P450_sf"/>
</dbReference>
<keyword evidence="2" id="KW-0349">Heme</keyword>
<dbReference type="FunFam" id="1.10.630.10:FF:000018">
    <property type="entry name" value="Cytochrome P450 monooxygenase"/>
    <property type="match status" value="1"/>
</dbReference>
<dbReference type="Gene3D" id="1.10.630.10">
    <property type="entry name" value="Cytochrome P450"/>
    <property type="match status" value="1"/>
</dbReference>
<comment type="similarity">
    <text evidence="1">Belongs to the cytochrome P450 family.</text>
</comment>
<comment type="caution">
    <text evidence="7">The sequence shown here is derived from an EMBL/GenBank/DDBJ whole genome shotgun (WGS) entry which is preliminary data.</text>
</comment>
<keyword evidence="3" id="KW-0479">Metal-binding</keyword>
<dbReference type="OrthoDB" id="5241086at2"/>
<evidence type="ECO:0000256" key="4">
    <source>
        <dbReference type="ARBA" id="ARBA00023002"/>
    </source>
</evidence>
<dbReference type="GO" id="GO:0006707">
    <property type="term" value="P:cholesterol catabolic process"/>
    <property type="evidence" value="ECO:0007669"/>
    <property type="project" value="TreeGrafter"/>
</dbReference>
<evidence type="ECO:0000256" key="6">
    <source>
        <dbReference type="ARBA" id="ARBA00023033"/>
    </source>
</evidence>